<keyword evidence="3" id="KW-1185">Reference proteome</keyword>
<gene>
    <name evidence="2" type="ORF">CLV83_0885</name>
</gene>
<sequence length="311" mass="32622">MLKRVMTATVLSLSLSAGAVSADDRISIGTGGTGGLFYVIGAGISEVINKHLDGVTARAEVTGASVENNHRVAAGQMQLGFSSSSTLYEAKHGEGPFEARGSLDVAAIAYLYPAVLQVATVDGTGVESFDDLKGKRVSIGPPGSNAAVLATRLLQAYGVFDDITPRFLSYTEGVKALNDGQVDAAVVLAGAPTASLIDLDSQADMRLLSADAGVLSGLIEKYPFYQSYTLKAGTYSDQTEEISVINDPAVLFASGSADQSKIYDITNAIFSNLEELQQVHPLAKEIQPETATQTPIPLHPGAQKYFDQSAQ</sequence>
<dbReference type="AlphaFoldDB" id="A0A4R1GWJ5"/>
<name>A0A4R1GWJ5_9GAMM</name>
<evidence type="ECO:0000313" key="2">
    <source>
        <dbReference type="EMBL" id="TCK08792.1"/>
    </source>
</evidence>
<dbReference type="RefSeq" id="WP_132288042.1">
    <property type="nucleotide sequence ID" value="NZ_SMFU01000007.1"/>
</dbReference>
<dbReference type="EMBL" id="SMFU01000007">
    <property type="protein sequence ID" value="TCK08792.1"/>
    <property type="molecule type" value="Genomic_DNA"/>
</dbReference>
<reference evidence="2 3" key="1">
    <citation type="submission" date="2019-03" db="EMBL/GenBank/DDBJ databases">
        <title>Genomic Encyclopedia of Archaeal and Bacterial Type Strains, Phase II (KMG-II): from individual species to whole genera.</title>
        <authorList>
            <person name="Goeker M."/>
        </authorList>
    </citation>
    <scope>NUCLEOTIDE SEQUENCE [LARGE SCALE GENOMIC DNA]</scope>
    <source>
        <strain evidence="2 3">DSM 27697</strain>
    </source>
</reference>
<proteinExistence type="predicted"/>
<feature type="signal peptide" evidence="1">
    <location>
        <begin position="1"/>
        <end position="22"/>
    </location>
</feature>
<dbReference type="NCBIfam" id="TIGR02122">
    <property type="entry name" value="TRAP_TAXI"/>
    <property type="match status" value="1"/>
</dbReference>
<keyword evidence="1" id="KW-0732">Signal</keyword>
<accession>A0A4R1GWJ5</accession>
<dbReference type="PANTHER" id="PTHR42941">
    <property type="entry name" value="SLL1037 PROTEIN"/>
    <property type="match status" value="1"/>
</dbReference>
<protein>
    <recommendedName>
        <fullName evidence="4">TRAP transporter TAXI family solute receptor</fullName>
    </recommendedName>
</protein>
<evidence type="ECO:0008006" key="4">
    <source>
        <dbReference type="Google" id="ProtNLM"/>
    </source>
</evidence>
<evidence type="ECO:0000313" key="3">
    <source>
        <dbReference type="Proteomes" id="UP000294546"/>
    </source>
</evidence>
<dbReference type="Proteomes" id="UP000294546">
    <property type="component" value="Unassembled WGS sequence"/>
</dbReference>
<dbReference type="Pfam" id="PF16868">
    <property type="entry name" value="NMT1_3"/>
    <property type="match status" value="1"/>
</dbReference>
<organism evidence="2 3">
    <name type="scientific">Marinobacterium mangrovicola</name>
    <dbReference type="NCBI Taxonomy" id="1476959"/>
    <lineage>
        <taxon>Bacteria</taxon>
        <taxon>Pseudomonadati</taxon>
        <taxon>Pseudomonadota</taxon>
        <taxon>Gammaproteobacteria</taxon>
        <taxon>Oceanospirillales</taxon>
        <taxon>Oceanospirillaceae</taxon>
        <taxon>Marinobacterium</taxon>
    </lineage>
</organism>
<dbReference type="SUPFAM" id="SSF53850">
    <property type="entry name" value="Periplasmic binding protein-like II"/>
    <property type="match status" value="1"/>
</dbReference>
<dbReference type="PANTHER" id="PTHR42941:SF1">
    <property type="entry name" value="SLL1037 PROTEIN"/>
    <property type="match status" value="1"/>
</dbReference>
<feature type="chain" id="PRO_5020506236" description="TRAP transporter TAXI family solute receptor" evidence="1">
    <location>
        <begin position="23"/>
        <end position="311"/>
    </location>
</feature>
<comment type="caution">
    <text evidence="2">The sequence shown here is derived from an EMBL/GenBank/DDBJ whole genome shotgun (WGS) entry which is preliminary data.</text>
</comment>
<dbReference type="OrthoDB" id="9780180at2"/>
<dbReference type="Gene3D" id="3.40.190.10">
    <property type="entry name" value="Periplasmic binding protein-like II"/>
    <property type="match status" value="2"/>
</dbReference>
<dbReference type="InterPro" id="IPR011852">
    <property type="entry name" value="TRAP_TAXI"/>
</dbReference>
<dbReference type="CDD" id="cd13569">
    <property type="entry name" value="PBP2_TAXI_TRAP_like_1"/>
    <property type="match status" value="1"/>
</dbReference>
<evidence type="ECO:0000256" key="1">
    <source>
        <dbReference type="SAM" id="SignalP"/>
    </source>
</evidence>